<dbReference type="OrthoDB" id="4851849at2759"/>
<dbReference type="AlphaFoldDB" id="A0A9P4NLH6"/>
<reference evidence="1" key="1">
    <citation type="journal article" date="2020" name="Stud. Mycol.">
        <title>101 Dothideomycetes genomes: a test case for predicting lifestyles and emergence of pathogens.</title>
        <authorList>
            <person name="Haridas S."/>
            <person name="Albert R."/>
            <person name="Binder M."/>
            <person name="Bloem J."/>
            <person name="Labutti K."/>
            <person name="Salamov A."/>
            <person name="Andreopoulos B."/>
            <person name="Baker S."/>
            <person name="Barry K."/>
            <person name="Bills G."/>
            <person name="Bluhm B."/>
            <person name="Cannon C."/>
            <person name="Castanera R."/>
            <person name="Culley D."/>
            <person name="Daum C."/>
            <person name="Ezra D."/>
            <person name="Gonzalez J."/>
            <person name="Henrissat B."/>
            <person name="Kuo A."/>
            <person name="Liang C."/>
            <person name="Lipzen A."/>
            <person name="Lutzoni F."/>
            <person name="Magnuson J."/>
            <person name="Mondo S."/>
            <person name="Nolan M."/>
            <person name="Ohm R."/>
            <person name="Pangilinan J."/>
            <person name="Park H.-J."/>
            <person name="Ramirez L."/>
            <person name="Alfaro M."/>
            <person name="Sun H."/>
            <person name="Tritt A."/>
            <person name="Yoshinaga Y."/>
            <person name="Zwiers L.-H."/>
            <person name="Turgeon B."/>
            <person name="Goodwin S."/>
            <person name="Spatafora J."/>
            <person name="Crous P."/>
            <person name="Grigoriev I."/>
        </authorList>
    </citation>
    <scope>NUCLEOTIDE SEQUENCE</scope>
    <source>
        <strain evidence="1">CBS 130266</strain>
    </source>
</reference>
<accession>A0A9P4NLH6</accession>
<gene>
    <name evidence="1" type="ORF">EJ08DRAFT_360601</name>
</gene>
<dbReference type="InterPro" id="IPR027796">
    <property type="entry name" value="OTT_1508_deam-like"/>
</dbReference>
<keyword evidence="2" id="KW-1185">Reference proteome</keyword>
<dbReference type="Proteomes" id="UP000800235">
    <property type="component" value="Unassembled WGS sequence"/>
</dbReference>
<dbReference type="EMBL" id="MU007061">
    <property type="protein sequence ID" value="KAF2427245.1"/>
    <property type="molecule type" value="Genomic_DNA"/>
</dbReference>
<evidence type="ECO:0000313" key="2">
    <source>
        <dbReference type="Proteomes" id="UP000800235"/>
    </source>
</evidence>
<organism evidence="1 2">
    <name type="scientific">Tothia fuscella</name>
    <dbReference type="NCBI Taxonomy" id="1048955"/>
    <lineage>
        <taxon>Eukaryota</taxon>
        <taxon>Fungi</taxon>
        <taxon>Dikarya</taxon>
        <taxon>Ascomycota</taxon>
        <taxon>Pezizomycotina</taxon>
        <taxon>Dothideomycetes</taxon>
        <taxon>Pleosporomycetidae</taxon>
        <taxon>Venturiales</taxon>
        <taxon>Cylindrosympodiaceae</taxon>
        <taxon>Tothia</taxon>
    </lineage>
</organism>
<proteinExistence type="predicted"/>
<evidence type="ECO:0000313" key="1">
    <source>
        <dbReference type="EMBL" id="KAF2427245.1"/>
    </source>
</evidence>
<sequence length="682" mass="76689">MGALVENISFLNQFANQGRTLSEPFFELLPLKGRLGKDDTEHKRALSFNEERRLAEVFALVLATTDKPSRVVAVCIEEQANCSGIIVRFAANVRTSEEEKVILFNKIINAARCEKGSDQEWPLLNEIVKAHQLRILRRLRSKHGPKPKSNDSSGQPILEQLHSAITKIPKSNRQSDNYQQVRRIVELWVALFRKLECLPASDALSKKGACILVKLILSLSSSLNVIHVAKTLSMARAKDSPWPNSNYERVLRAYKKISHYKSAAEYIEFMVRRHPTWELQFANNGPFELHAKGAQPVGIGNLGLYQRSITDASAKKRKEFQSTVSQRLGKSSAKVEMSITKGIEVHKKVHAEIQLLYHYAQHSAAVKPRVLCSNKEACYLCHLFITVHARFHTPRSHGNFYPEWRLPRMDEVVLPRQSMAQMQEGIKQFNLVIEDRLRLLLGSPRAVNLTPSESSIFSIGSTLRTIPVNHSAAKLPAPISIVRTPSFNDMEIRETCHELRQSGEHKVVVQSSSNGGHNLLTPTAITDEDTVLTLGQASTLEYHAADANRSSLANINLNAGVRTEITEVLGATTGQTYYLKPGKKVKLNIHKGNSVHLILPRFHFEFIFESTEVPYRENAFAVFSSEWLVSQDLHPHAANIDIDDLKTFREVDCSNITEKEGLIIHGRGQIIFMHVHSTLSLV</sequence>
<protein>
    <submittedName>
        <fullName evidence="1">Uncharacterized protein</fullName>
    </submittedName>
</protein>
<dbReference type="Pfam" id="PF14441">
    <property type="entry name" value="OTT_1508_deam"/>
    <property type="match status" value="1"/>
</dbReference>
<name>A0A9P4NLH6_9PEZI</name>
<comment type="caution">
    <text evidence="1">The sequence shown here is derived from an EMBL/GenBank/DDBJ whole genome shotgun (WGS) entry which is preliminary data.</text>
</comment>